<accession>B1N7H5</accession>
<dbReference type="AlphaFoldDB" id="B1N7H5"/>
<sequence length="335" mass="35812">MNIECRQLSKLPVVGRNGYCSDCSMRTSCTNSCAMKKHHFYQGNKLSRFGPSNQMSVILQSSFAPLAEQWAGVAASAVLISTDTANSVVHAAGTTVYTPYGHFDLIRHGCALGFNGQARDPVINSDLLGNGKRAFSPLRMRFNSPDDLSPFGLGGFNAYAYCGGDPINYTDPTGNIKLDIALKRLTRNRPRPLETRDPALPTAVVRPRIGGGLVDGPAAGPPATARVHRQAAPELAMSGPFTAEERANVAVTMRTAQTYPFLSSQLLPHGGSRLVPTLVGHLQRQARGGSPPYPIEIAYINYIPNHNTPSGQQAASQALALARLVVAVSQTRSSS</sequence>
<organism evidence="1">
    <name type="scientific">Pseudomonas putida</name>
    <name type="common">Arthrobacter siderocapsulatus</name>
    <dbReference type="NCBI Taxonomy" id="303"/>
    <lineage>
        <taxon>Bacteria</taxon>
        <taxon>Pseudomonadati</taxon>
        <taxon>Pseudomonadota</taxon>
        <taxon>Gammaproteobacteria</taxon>
        <taxon>Pseudomonadales</taxon>
        <taxon>Pseudomonadaceae</taxon>
        <taxon>Pseudomonas</taxon>
    </lineage>
</organism>
<protein>
    <recommendedName>
        <fullName evidence="2">RHS repeat-associated core domain-containing protein</fullName>
    </recommendedName>
</protein>
<dbReference type="NCBIfam" id="TIGR03696">
    <property type="entry name" value="Rhs_assc_core"/>
    <property type="match status" value="1"/>
</dbReference>
<name>B1N7H5_PSEPU</name>
<dbReference type="Gene3D" id="2.180.10.10">
    <property type="entry name" value="RHS repeat-associated core"/>
    <property type="match status" value="1"/>
</dbReference>
<dbReference type="SUPFAM" id="SSF56399">
    <property type="entry name" value="ADP-ribosylation"/>
    <property type="match status" value="1"/>
</dbReference>
<proteinExistence type="predicted"/>
<evidence type="ECO:0000313" key="1">
    <source>
        <dbReference type="EMBL" id="ABR57207.1"/>
    </source>
</evidence>
<reference evidence="1" key="1">
    <citation type="journal article" date="2008" name="Environ. Microbiol.">
        <title>Genetic analyses and molecular characterization of the pathways involved in the conversion of 2-phenylethylamine and 2-phenylethanol into phenylacetic acid in Pseudomonas putida U.</title>
        <authorList>
            <person name="Arias S."/>
            <person name="Olivera E.R."/>
            <person name="Arcos M."/>
            <person name="Naharro G."/>
            <person name="Luengo J.M."/>
        </authorList>
    </citation>
    <scope>NUCLEOTIDE SEQUENCE</scope>
    <source>
        <strain evidence="1">U</strain>
    </source>
</reference>
<evidence type="ECO:0008006" key="2">
    <source>
        <dbReference type="Google" id="ProtNLM"/>
    </source>
</evidence>
<dbReference type="EMBL" id="EF406120">
    <property type="protein sequence ID" value="ABR57207.1"/>
    <property type="molecule type" value="Genomic_DNA"/>
</dbReference>
<dbReference type="InterPro" id="IPR022385">
    <property type="entry name" value="Rhs_assc_core"/>
</dbReference>